<sequence length="75" mass="8432">MHSLFVVCIVLLRAYSALKRISWRSLNENRWTVCVIFFQIAGSGFAFNISGKDFVFAFAVRLGNIGYRNGGHGCK</sequence>
<reference evidence="1" key="1">
    <citation type="submission" date="2018-06" db="EMBL/GenBank/DDBJ databases">
        <authorList>
            <consortium name="Pathogen Informatics"/>
            <person name="Doyle S."/>
        </authorList>
    </citation>
    <scope>NUCLEOTIDE SEQUENCE [LARGE SCALE GENOMIC DNA]</scope>
    <source>
        <strain evidence="1">NCTC11421</strain>
    </source>
</reference>
<dbReference type="AlphaFoldDB" id="A0A378VW89"/>
<evidence type="ECO:0000313" key="1">
    <source>
        <dbReference type="EMBL" id="SUA20508.1"/>
    </source>
</evidence>
<accession>A0A378VW89</accession>
<protein>
    <submittedName>
        <fullName evidence="1">Uncharacterized protein</fullName>
    </submittedName>
</protein>
<dbReference type="EMBL" id="UGRI01000001">
    <property type="protein sequence ID" value="SUA20508.1"/>
    <property type="molecule type" value="Genomic_DNA"/>
</dbReference>
<organism evidence="1">
    <name type="scientific">Neisseria gonorrhoeae</name>
    <dbReference type="NCBI Taxonomy" id="485"/>
    <lineage>
        <taxon>Bacteria</taxon>
        <taxon>Pseudomonadati</taxon>
        <taxon>Pseudomonadota</taxon>
        <taxon>Betaproteobacteria</taxon>
        <taxon>Neisseriales</taxon>
        <taxon>Neisseriaceae</taxon>
        <taxon>Neisseria</taxon>
    </lineage>
</organism>
<name>A0A378VW89_NEIGO</name>
<proteinExistence type="predicted"/>
<gene>
    <name evidence="1" type="ORF">NCTC11421_00597</name>
</gene>